<feature type="transmembrane region" description="Helical" evidence="1">
    <location>
        <begin position="6"/>
        <end position="25"/>
    </location>
</feature>
<keyword evidence="1" id="KW-0812">Transmembrane</keyword>
<evidence type="ECO:0000313" key="2">
    <source>
        <dbReference type="EMBL" id="SDR03163.1"/>
    </source>
</evidence>
<evidence type="ECO:0000313" key="3">
    <source>
        <dbReference type="Proteomes" id="UP000199627"/>
    </source>
</evidence>
<protein>
    <submittedName>
        <fullName evidence="2">Uncharacterized protein</fullName>
    </submittedName>
</protein>
<evidence type="ECO:0000256" key="1">
    <source>
        <dbReference type="SAM" id="Phobius"/>
    </source>
</evidence>
<keyword evidence="1" id="KW-0472">Membrane</keyword>
<dbReference type="AlphaFoldDB" id="A0A1H1FQ22"/>
<gene>
    <name evidence="2" type="ORF">SAMN05421664_3199</name>
</gene>
<name>A0A1H1FQ22_9FLAO</name>
<accession>A0A1H1FQ22</accession>
<dbReference type="Proteomes" id="UP000199627">
    <property type="component" value="Unassembled WGS sequence"/>
</dbReference>
<proteinExistence type="predicted"/>
<reference evidence="3" key="1">
    <citation type="submission" date="2016-10" db="EMBL/GenBank/DDBJ databases">
        <authorList>
            <person name="Varghese N."/>
            <person name="Submissions S."/>
        </authorList>
    </citation>
    <scope>NUCLEOTIDE SEQUENCE [LARGE SCALE GENOMIC DNA]</scope>
    <source>
        <strain evidence="3">DSM 17072</strain>
    </source>
</reference>
<dbReference type="EMBL" id="FNKL01000004">
    <property type="protein sequence ID" value="SDR03163.1"/>
    <property type="molecule type" value="Genomic_DNA"/>
</dbReference>
<sequence length="54" mass="6330">MIFTNDTMEIICGISVKICVISVYLKSMITKKQLKTRLIKEKLNFRKNILNLLK</sequence>
<dbReference type="STRING" id="311333.SAMN05421664_3199"/>
<organism evidence="2 3">
    <name type="scientific">Chryseobacterium soldanellicola</name>
    <dbReference type="NCBI Taxonomy" id="311333"/>
    <lineage>
        <taxon>Bacteria</taxon>
        <taxon>Pseudomonadati</taxon>
        <taxon>Bacteroidota</taxon>
        <taxon>Flavobacteriia</taxon>
        <taxon>Flavobacteriales</taxon>
        <taxon>Weeksellaceae</taxon>
        <taxon>Chryseobacterium group</taxon>
        <taxon>Chryseobacterium</taxon>
    </lineage>
</organism>
<keyword evidence="3" id="KW-1185">Reference proteome</keyword>
<keyword evidence="1" id="KW-1133">Transmembrane helix</keyword>